<reference evidence="2" key="1">
    <citation type="submission" date="2023-10" db="EMBL/GenBank/DDBJ databases">
        <title>Genome assembly of Pristionchus species.</title>
        <authorList>
            <person name="Yoshida K."/>
            <person name="Sommer R.J."/>
        </authorList>
    </citation>
    <scope>NUCLEOTIDE SEQUENCE</scope>
    <source>
        <strain evidence="2">RS0144</strain>
    </source>
</reference>
<keyword evidence="3" id="KW-1185">Reference proteome</keyword>
<evidence type="ECO:0000313" key="3">
    <source>
        <dbReference type="Proteomes" id="UP001432027"/>
    </source>
</evidence>
<evidence type="ECO:0000256" key="1">
    <source>
        <dbReference type="SAM" id="MobiDB-lite"/>
    </source>
</evidence>
<dbReference type="AlphaFoldDB" id="A0AAV5SP49"/>
<dbReference type="EMBL" id="BTSX01000001">
    <property type="protein sequence ID" value="GMS81885.1"/>
    <property type="molecule type" value="Genomic_DNA"/>
</dbReference>
<gene>
    <name evidence="2" type="ORF">PENTCL1PPCAC_4060</name>
</gene>
<organism evidence="2 3">
    <name type="scientific">Pristionchus entomophagus</name>
    <dbReference type="NCBI Taxonomy" id="358040"/>
    <lineage>
        <taxon>Eukaryota</taxon>
        <taxon>Metazoa</taxon>
        <taxon>Ecdysozoa</taxon>
        <taxon>Nematoda</taxon>
        <taxon>Chromadorea</taxon>
        <taxon>Rhabditida</taxon>
        <taxon>Rhabditina</taxon>
        <taxon>Diplogasteromorpha</taxon>
        <taxon>Diplogasteroidea</taxon>
        <taxon>Neodiplogasteridae</taxon>
        <taxon>Pristionchus</taxon>
    </lineage>
</organism>
<comment type="caution">
    <text evidence="2">The sequence shown here is derived from an EMBL/GenBank/DDBJ whole genome shotgun (WGS) entry which is preliminary data.</text>
</comment>
<name>A0AAV5SP49_9BILA</name>
<feature type="region of interest" description="Disordered" evidence="1">
    <location>
        <begin position="148"/>
        <end position="181"/>
    </location>
</feature>
<feature type="non-terminal residue" evidence="2">
    <location>
        <position position="272"/>
    </location>
</feature>
<sequence length="272" mass="29705">AAVGALPVAGSPEAAAAAAALPPIVPQPIEAYRAGRDDPIEERRLTNLYYRALLLQQQQDTPIAAAKVPEPTNIEIERTIDEIREQPALPDARGKFDRNLEDYIVLRKDDPRAIYLRDHLLLLEQQAARDAAAAAATASAAATTAAATTVAPSHDASPIGEGIVRVSTEPPSPFSHDEQPRMLKGTAADLPTPLKARNDDKEDVIAEFLEQQRLEAASKKKRLLEEQKLDEADRAAEKVAELQQAEIRKQLIAQQQQKQQQKEDAAAESQQE</sequence>
<feature type="non-terminal residue" evidence="2">
    <location>
        <position position="1"/>
    </location>
</feature>
<proteinExistence type="predicted"/>
<evidence type="ECO:0000313" key="2">
    <source>
        <dbReference type="EMBL" id="GMS81885.1"/>
    </source>
</evidence>
<dbReference type="Proteomes" id="UP001432027">
    <property type="component" value="Unassembled WGS sequence"/>
</dbReference>
<accession>A0AAV5SP49</accession>
<feature type="region of interest" description="Disordered" evidence="1">
    <location>
        <begin position="251"/>
        <end position="272"/>
    </location>
</feature>
<protein>
    <submittedName>
        <fullName evidence="2">Uncharacterized protein</fullName>
    </submittedName>
</protein>